<protein>
    <recommendedName>
        <fullName evidence="7">DUF3324 domain-containing protein</fullName>
    </recommendedName>
</protein>
<feature type="transmembrane region" description="Helical" evidence="1">
    <location>
        <begin position="312"/>
        <end position="331"/>
    </location>
</feature>
<evidence type="ECO:0000256" key="1">
    <source>
        <dbReference type="SAM" id="Phobius"/>
    </source>
</evidence>
<proteinExistence type="predicted"/>
<gene>
    <name evidence="5" type="ORF">CG419_07375</name>
</gene>
<keyword evidence="1" id="KW-1133">Transmembrane helix</keyword>
<reference evidence="5 6" key="1">
    <citation type="submission" date="2017-07" db="EMBL/GenBank/DDBJ databases">
        <title>Lactobacillus curvatus MRS6 whole genome.</title>
        <authorList>
            <person name="Jans C."/>
            <person name="Lagler S."/>
            <person name="Lacroix C."/>
            <person name="Meile L."/>
            <person name="Stevens M.J.A."/>
        </authorList>
    </citation>
    <scope>NUCLEOTIDE SEQUENCE [LARGE SCALE GENOMIC DNA]</scope>
    <source>
        <strain evidence="5 6">MRS6</strain>
    </source>
</reference>
<evidence type="ECO:0000313" key="6">
    <source>
        <dbReference type="Proteomes" id="UP000199749"/>
    </source>
</evidence>
<dbReference type="Pfam" id="PF06030">
    <property type="entry name" value="WxLIP_PGBD"/>
    <property type="match status" value="1"/>
</dbReference>
<keyword evidence="1" id="KW-0472">Membrane</keyword>
<keyword evidence="2" id="KW-0732">Signal</keyword>
<evidence type="ECO:0000256" key="2">
    <source>
        <dbReference type="SAM" id="SignalP"/>
    </source>
</evidence>
<accession>A0AAC9UPR0</accession>
<evidence type="ECO:0000259" key="4">
    <source>
        <dbReference type="Pfam" id="PF11797"/>
    </source>
</evidence>
<feature type="signal peptide" evidence="2">
    <location>
        <begin position="1"/>
        <end position="24"/>
    </location>
</feature>
<dbReference type="InterPro" id="IPR021759">
    <property type="entry name" value="WxLIP_HBD"/>
</dbReference>
<dbReference type="InterPro" id="IPR010317">
    <property type="entry name" value="WxLIP_PGBD"/>
</dbReference>
<evidence type="ECO:0000259" key="3">
    <source>
        <dbReference type="Pfam" id="PF06030"/>
    </source>
</evidence>
<feature type="domain" description="WxL Interacting Protein peptidoglycan binding" evidence="3">
    <location>
        <begin position="36"/>
        <end position="154"/>
    </location>
</feature>
<name>A0AAC9UPR0_LATCU</name>
<feature type="domain" description="WxL Interacting Protein host binding" evidence="4">
    <location>
        <begin position="165"/>
        <end position="299"/>
    </location>
</feature>
<dbReference type="EMBL" id="CP022474">
    <property type="protein sequence ID" value="ASN60477.1"/>
    <property type="molecule type" value="Genomic_DNA"/>
</dbReference>
<dbReference type="RefSeq" id="WP_089556920.1">
    <property type="nucleotide sequence ID" value="NZ_CP022474.1"/>
</dbReference>
<dbReference type="Pfam" id="PF11797">
    <property type="entry name" value="WxLIP_HBD"/>
    <property type="match status" value="1"/>
</dbReference>
<dbReference type="AlphaFoldDB" id="A0AAC9UPR0"/>
<dbReference type="Proteomes" id="UP000199749">
    <property type="component" value="Chromosome"/>
</dbReference>
<keyword evidence="1" id="KW-0812">Transmembrane</keyword>
<sequence>MKMTNIKRLLFCLFLGFISLMATATPSQAAEPAASFAMTIVPPENQANQNLSYFDLVVKPNQSQDLQLKLVNHQDTPTKVGLTAKTATTNMNGVVNYGAHQDHSDKTLQYALGNYLKPEAKTITLKANEERIVNVTLKTPPKAFKGQLVGGISAVEIPKDQKTSQQINIRNKFAYAVAVVVRNNDHSVTPEFKLGQVEANQMMGSNQILANIRNVQPKFQNQTTIKAFVTRRGQKKKFYQTEKKDVQFAPNSVMPFYLPLNDRFKPGRYTLDLTVHSEGRRWHFTRNFTISRQAANKWNSKDVNLPPQNNDWYYVLAGVLLILIILGYVYWRYRKKQKENKALKDEIDRLKS</sequence>
<feature type="chain" id="PRO_5042187208" description="DUF3324 domain-containing protein" evidence="2">
    <location>
        <begin position="25"/>
        <end position="352"/>
    </location>
</feature>
<organism evidence="5 6">
    <name type="scientific">Latilactobacillus curvatus</name>
    <name type="common">Lactobacillus curvatus</name>
    <dbReference type="NCBI Taxonomy" id="28038"/>
    <lineage>
        <taxon>Bacteria</taxon>
        <taxon>Bacillati</taxon>
        <taxon>Bacillota</taxon>
        <taxon>Bacilli</taxon>
        <taxon>Lactobacillales</taxon>
        <taxon>Lactobacillaceae</taxon>
        <taxon>Latilactobacillus</taxon>
    </lineage>
</organism>
<evidence type="ECO:0008006" key="7">
    <source>
        <dbReference type="Google" id="ProtNLM"/>
    </source>
</evidence>
<evidence type="ECO:0000313" key="5">
    <source>
        <dbReference type="EMBL" id="ASN60477.1"/>
    </source>
</evidence>